<evidence type="ECO:0000259" key="3">
    <source>
        <dbReference type="PROSITE" id="PS50989"/>
    </source>
</evidence>
<dbReference type="InterPro" id="IPR011763">
    <property type="entry name" value="COA_CT_C"/>
</dbReference>
<protein>
    <submittedName>
        <fullName evidence="4">Methylmalonyl-CoA carboxyltransferase</fullName>
    </submittedName>
</protein>
<dbReference type="PANTHER" id="PTHR43842">
    <property type="entry name" value="PROPIONYL-COA CARBOXYLASE BETA CHAIN"/>
    <property type="match status" value="1"/>
</dbReference>
<dbReference type="InterPro" id="IPR011762">
    <property type="entry name" value="COA_CT_N"/>
</dbReference>
<feature type="domain" description="CoA carboxyltransferase C-terminal" evidence="3">
    <location>
        <begin position="318"/>
        <end position="565"/>
    </location>
</feature>
<keyword evidence="5" id="KW-1185">Reference proteome</keyword>
<proteinExistence type="predicted"/>
<dbReference type="PROSITE" id="PS50989">
    <property type="entry name" value="COA_CT_CTER"/>
    <property type="match status" value="1"/>
</dbReference>
<dbReference type="Proteomes" id="UP000658131">
    <property type="component" value="Unassembled WGS sequence"/>
</dbReference>
<feature type="domain" description="CoA carboxyltransferase N-terminal" evidence="2">
    <location>
        <begin position="58"/>
        <end position="314"/>
    </location>
</feature>
<evidence type="ECO:0000259" key="2">
    <source>
        <dbReference type="PROSITE" id="PS50980"/>
    </source>
</evidence>
<feature type="region of interest" description="Disordered" evidence="1">
    <location>
        <begin position="1"/>
        <end position="23"/>
    </location>
</feature>
<dbReference type="Gene3D" id="3.90.226.10">
    <property type="entry name" value="2-enoyl-CoA Hydratase, Chain A, domain 1"/>
    <property type="match status" value="2"/>
</dbReference>
<evidence type="ECO:0000313" key="5">
    <source>
        <dbReference type="Proteomes" id="UP000658131"/>
    </source>
</evidence>
<dbReference type="InterPro" id="IPR029045">
    <property type="entry name" value="ClpP/crotonase-like_dom_sf"/>
</dbReference>
<accession>A0ABR7NLV4</accession>
<feature type="compositionally biased region" description="Basic residues" evidence="1">
    <location>
        <begin position="1"/>
        <end position="11"/>
    </location>
</feature>
<dbReference type="PROSITE" id="PS50980">
    <property type="entry name" value="COA_CT_NTER"/>
    <property type="match status" value="1"/>
</dbReference>
<name>A0ABR7NLV4_9FIRM</name>
<sequence>MFRRPAVRRKAYPSNRPGRSGPVCRQAFSGASFAGCAEIKEPNRLSIYMNPFPHGKPVSAKTEDLRTRIEKITAGGGEKRIAKQHASGKMTARERIAALLDANSFVELDAFVEHRCTAFGMDKVEAPAEGVVTGYGRIDGRLVYVYAQDFTVIGGSLGEMHAKKICKVLDLAIKMGAPVIGMNDSGGARIHEGVDGLAGFGDIFFRNTMASGFVPQISAIMGPCAGGAVYSPALTDFIFMVNKTSNMFITGPEVIKTVTGEEVSADALGGAVTHNTTSGVAHFVYQSDADTLAAIRELIGYLPSNNREKPPVASTKDDPARLCPRLEAIVPETSSKAYDIKEVIRDIADDGRFFEVQSCYAANIVVGFVRIGGSTVGIVANQPRVMAGCLDINASDKAGRFVSICDSFNIPLVTLVDVPGFLPGLSQEYGGIIRHGAKLLHAYCEATVPKVTVVLRKAYGGAYIAMCSKHLGADAVLAWPGAEIAVMGPDGAANIIFRDAIKKAPDPAAMRREKLEEYKAEFSNPYQAAKRGFVDDVIEPALTRSRVASALAMLAAKQEARPQKKHGNFPV</sequence>
<reference evidence="4 5" key="1">
    <citation type="submission" date="2020-08" db="EMBL/GenBank/DDBJ databases">
        <title>Genome public.</title>
        <authorList>
            <person name="Liu C."/>
            <person name="Sun Q."/>
        </authorList>
    </citation>
    <scope>NUCLEOTIDE SEQUENCE [LARGE SCALE GENOMIC DNA]</scope>
    <source>
        <strain evidence="4 5">BX1</strain>
    </source>
</reference>
<dbReference type="SUPFAM" id="SSF52096">
    <property type="entry name" value="ClpP/crotonase"/>
    <property type="match status" value="2"/>
</dbReference>
<dbReference type="InterPro" id="IPR051047">
    <property type="entry name" value="AccD/PCCB"/>
</dbReference>
<evidence type="ECO:0000256" key="1">
    <source>
        <dbReference type="SAM" id="MobiDB-lite"/>
    </source>
</evidence>
<comment type="caution">
    <text evidence="4">The sequence shown here is derived from an EMBL/GenBank/DDBJ whole genome shotgun (WGS) entry which is preliminary data.</text>
</comment>
<dbReference type="EMBL" id="JACRTB010000013">
    <property type="protein sequence ID" value="MBC8576628.1"/>
    <property type="molecule type" value="Genomic_DNA"/>
</dbReference>
<evidence type="ECO:0000313" key="4">
    <source>
        <dbReference type="EMBL" id="MBC8576628.1"/>
    </source>
</evidence>
<dbReference type="Pfam" id="PF01039">
    <property type="entry name" value="Carboxyl_trans"/>
    <property type="match status" value="1"/>
</dbReference>
<dbReference type="PANTHER" id="PTHR43842:SF2">
    <property type="entry name" value="PROPIONYL-COA CARBOXYLASE BETA CHAIN, MITOCHONDRIAL"/>
    <property type="match status" value="1"/>
</dbReference>
<dbReference type="InterPro" id="IPR034733">
    <property type="entry name" value="AcCoA_carboxyl_beta"/>
</dbReference>
<gene>
    <name evidence="4" type="ORF">H8717_09460</name>
</gene>
<organism evidence="4 5">
    <name type="scientific">Yanshouia hominis</name>
    <dbReference type="NCBI Taxonomy" id="2763673"/>
    <lineage>
        <taxon>Bacteria</taxon>
        <taxon>Bacillati</taxon>
        <taxon>Bacillota</taxon>
        <taxon>Clostridia</taxon>
        <taxon>Eubacteriales</taxon>
        <taxon>Oscillospiraceae</taxon>
        <taxon>Yanshouia</taxon>
    </lineage>
</organism>